<name>A0A3N4R4B1_9ACTN</name>
<feature type="domain" description="LamG-like jellyroll fold" evidence="4">
    <location>
        <begin position="985"/>
        <end position="1143"/>
    </location>
</feature>
<sequence length="1392" mass="147549">MSVPPQETAETLAVAESRRTGKPVEVEALKSESSDVVAQPDGKLVSTTYVQPKRVRRAGGWVDLDPTLAVLPSGAVAPKVATVGVEFSGGGSDRPLVRMSRAGKELKFTWPKALPAPVLVGETAEYRSILPDVDLKLTASTTGFSQVLVVHSPEAAKNPELAPLRLGLEGDGLTVEQESDGSLKAVDPSGGGTVFEAPVPVMWDSATAAGVSAASSDASKTPLAKSMSATASAGTDAAVTVGTVPGEGAKMTRLKVELPRDGMVLTPDQAMLDDPSTVYPVMIDPAWNTPNAADWAGVSRYYPDQQYWHFTYTSTYVHDWGVGYCGDTSRCAPLDVKRAFFQIPSGAFIGKRILRAEFGTYESHSYSCDARTVELWNTNYIYRGLTWNDQTAAGFWSRHLEDTSSAKGGGGTCPDGWLEFGGTTGPVKTLVQDAAKWGWSTITFGLKAQNESDTLAWKRFTDDAFLRVQYNLQPDQVLASDMWMQPGSGCHSTSVKVNQVPQVSVRAVDPDGDAIGVQFAANWDSGDGMRRHWWSTGAEDSAPPSTDFKGSGSTFSYRLPDSLPKNTPLSWEVRAWDGASWGLWSSDGDPTACYFDIDTTRPNGPTITSATYPGSMSKSDELPWTDGVGRYGSFTLKASSSDVVKYQWSLDGSDPKFVATTGGAAQTVQVMPETSKLHHITAEAIDAAGNHSQPETYSFSVLAGQDQRDGWSMDKDLNGSSAQHPVTLGSGAKTDAAGHLGSALALNGDAQTGYAQTGAAVLDTSRSYSVSAWVKYDGSTTNRVAVSQNGPDYYAFALGAYLISDTYMRWTFKVQSAAGDSDSTTFAVSAPTNAPIGQWAHLTGVYDSEARTIVLYVNGVKAGSTNVPSVLWDGHGPVQIGRDRWKGNWSAGWPGAVDEVKLWDRPLSAADAVKVAADQQLTTGTPAKAVWSFDGKDPMAGAGESDALVASGGVQSGVPGVSGKAVSTGAAGYLRTARPQVDGARDFSVSAWVKLPKPAAGDSTAKVAVGQIGQHNSEFALYYSPYWGRWIFGRYKEDTSADTLVRTSQSDCTAGTVIGSVPCFAGTSGEWTHLVGVNDTTAKKTRLYINGYLVGESDYTQNSQWANPGPLQIGSANREGANVEFFNGDVDDVRVFDRIITGPEATAMVQQHPVLAGRWKFNTAASGSTPDEGPAHVNATLGGKASIHAGGGPFSTGALTLNGSADYAATTTPPLPSDQSFTIAGWASTAGIPTRNMTVFSLPGANNSAVTLRWHYLGQSIGEWQAEVRTEDGAGATATAVTHSPEASWTHLAVSYDAFTGQLVLYVNGTTEKRTCEVGEADCVPHISFAGAPQPYRATSGLQFGRNRSGGAWGEYFSGELDDVWLYRGVLNYLQVNALASPTAELDTSVGV</sequence>
<keyword evidence="2" id="KW-1015">Disulfide bond</keyword>
<proteinExistence type="predicted"/>
<evidence type="ECO:0000256" key="3">
    <source>
        <dbReference type="SAM" id="MobiDB-lite"/>
    </source>
</evidence>
<feature type="domain" description="LamG-like jellyroll fold" evidence="4">
    <location>
        <begin position="766"/>
        <end position="910"/>
    </location>
</feature>
<dbReference type="SMART" id="SM00560">
    <property type="entry name" value="LamGL"/>
    <property type="match status" value="3"/>
</dbReference>
<evidence type="ECO:0000256" key="1">
    <source>
        <dbReference type="ARBA" id="ARBA00022729"/>
    </source>
</evidence>
<protein>
    <submittedName>
        <fullName evidence="5">Concanavalin A-like lectin/glucanase superfamily protein</fullName>
    </submittedName>
</protein>
<dbReference type="InterPro" id="IPR013320">
    <property type="entry name" value="ConA-like_dom_sf"/>
</dbReference>
<organism evidence="5 6">
    <name type="scientific">Kitasatospora cineracea</name>
    <dbReference type="NCBI Taxonomy" id="88074"/>
    <lineage>
        <taxon>Bacteria</taxon>
        <taxon>Bacillati</taxon>
        <taxon>Actinomycetota</taxon>
        <taxon>Actinomycetes</taxon>
        <taxon>Kitasatosporales</taxon>
        <taxon>Streptomycetaceae</taxon>
        <taxon>Kitasatospora</taxon>
    </lineage>
</organism>
<dbReference type="SUPFAM" id="SSF49899">
    <property type="entry name" value="Concanavalin A-like lectins/glucanases"/>
    <property type="match status" value="3"/>
</dbReference>
<feature type="domain" description="LamG-like jellyroll fold" evidence="4">
    <location>
        <begin position="1219"/>
        <end position="1374"/>
    </location>
</feature>
<dbReference type="Proteomes" id="UP000266906">
    <property type="component" value="Unassembled WGS sequence"/>
</dbReference>
<keyword evidence="1" id="KW-0732">Signal</keyword>
<dbReference type="RefSeq" id="WP_123821528.1">
    <property type="nucleotide sequence ID" value="NZ_RKQG01000003.1"/>
</dbReference>
<dbReference type="InterPro" id="IPR006558">
    <property type="entry name" value="LamG-like"/>
</dbReference>
<dbReference type="GO" id="GO:0006955">
    <property type="term" value="P:immune response"/>
    <property type="evidence" value="ECO:0007669"/>
    <property type="project" value="InterPro"/>
</dbReference>
<dbReference type="InterPro" id="IPR042837">
    <property type="entry name" value="PTX3"/>
</dbReference>
<evidence type="ECO:0000313" key="5">
    <source>
        <dbReference type="EMBL" id="RPE28032.1"/>
    </source>
</evidence>
<evidence type="ECO:0000256" key="2">
    <source>
        <dbReference type="ARBA" id="ARBA00023157"/>
    </source>
</evidence>
<keyword evidence="6" id="KW-1185">Reference proteome</keyword>
<reference evidence="5 6" key="1">
    <citation type="submission" date="2018-11" db="EMBL/GenBank/DDBJ databases">
        <title>Sequencing the genomes of 1000 actinobacteria strains.</title>
        <authorList>
            <person name="Klenk H.-P."/>
        </authorList>
    </citation>
    <scope>NUCLEOTIDE SEQUENCE [LARGE SCALE GENOMIC DNA]</scope>
    <source>
        <strain evidence="5 6">DSM 44781</strain>
    </source>
</reference>
<accession>A0A3N4R4B1</accession>
<dbReference type="Pfam" id="PF13385">
    <property type="entry name" value="Laminin_G_3"/>
    <property type="match status" value="3"/>
</dbReference>
<gene>
    <name evidence="5" type="ORF">EDD38_7342</name>
</gene>
<dbReference type="Gene3D" id="2.60.120.200">
    <property type="match status" value="3"/>
</dbReference>
<dbReference type="PANTHER" id="PTHR46943">
    <property type="entry name" value="PENTRAXIN-RELATED PROTEIN PTX3"/>
    <property type="match status" value="1"/>
</dbReference>
<evidence type="ECO:0000313" key="6">
    <source>
        <dbReference type="Proteomes" id="UP000266906"/>
    </source>
</evidence>
<dbReference type="PANTHER" id="PTHR46943:SF1">
    <property type="entry name" value="PENTRAXIN-RELATED PROTEIN PTX3"/>
    <property type="match status" value="1"/>
</dbReference>
<dbReference type="EMBL" id="RKQG01000003">
    <property type="protein sequence ID" value="RPE28032.1"/>
    <property type="molecule type" value="Genomic_DNA"/>
</dbReference>
<feature type="region of interest" description="Disordered" evidence="3">
    <location>
        <begin position="1"/>
        <end position="21"/>
    </location>
</feature>
<comment type="caution">
    <text evidence="5">The sequence shown here is derived from an EMBL/GenBank/DDBJ whole genome shotgun (WGS) entry which is preliminary data.</text>
</comment>
<evidence type="ECO:0000259" key="4">
    <source>
        <dbReference type="SMART" id="SM00560"/>
    </source>
</evidence>